<dbReference type="EMBL" id="FNVU01000016">
    <property type="protein sequence ID" value="SEG85637.1"/>
    <property type="molecule type" value="Genomic_DNA"/>
</dbReference>
<sequence>MNDDLRLGGFHSLIDARAEAAIRGPLIGIDVPPPPGGGTPLPDRPEVRDDDGHWVTTTTRSMSYRFGTHFHPYVSELVDRLVEKSVAGLQAADTEYEEDAPGVPALLPDGRPRPVLFEELFDENGYAPTEIVEKLHPVAELEFGSVGAYSVYNWELFYHVPLAIAIHLSRNRRYEESQRWFHHIFDPTTGRLGPAPQRFWQVKPFQTEPVRLVEQVLTNLVTGADPGLRRETIDSIHAWAQNPFRPHLVARYRPTAYMFKAVMAYLQNLVDWGDALFAEDTGESINEALQLYVLAANLLGPRPQAVPRIGGGAPQTYRSLREHLREFGSALVSLETEIPFADAPLPQATDGAALSPLRSLGSSLYFCVPPNPTLLGFWDTVADRLFKIRNSLNLQGTFRQLPLFEPPIDPALLVRATAAGVDIAAAVSGVHQPLPLVRYGVLAQQAAELCQEVKALGANLLSLIEKEDAEALAVLRARHEHNTLTLAASVKYAQWQEAIKNREAVERTITTAGQRFTYYERLLGVAIGSTQVPKLDPLSREDLKGLLENAAKNDAPAGRADHKEPEMAPRYVPVDISPGGLGETGGLHISSREFDELTNLRLAQNWQNAAGLADTVGSALAVIPDFSVHAHFWGLGPSFTYGGTHLHHGASALASAGRTVAGELSYQASRAAKIDGFARREQEWAFHSATTAGEIVQSFKQLRAAQLREAAAQWEHTNHLRAVELSADVELFLTGQRTKAGPVDVDGKHTDRDYYVHLRREVRGLYTQCFQMALEAARKAERALQAELGDRGLTFLRYDYQSGPDQLHAGEKLFQDLKRMDAAHLELNRREYELSKSVSLLQLDPAQLVELRQNGSCTIAVPEEAFDMDTPGHYFRRIKSVAVSLPCVTGPYTSVPATLTLRHSSLRTSPALRDSRYARDGDGDDRFNDDYGSTQSIVTSVGQHDSGMFDTNLRDDRRLPFEGAGAVSTWLLELPSQFRPFDYDTIADVVLHVRFTAREGGQRLRKAAEKHLREFAKLPAGAGVAPFVRLFSVRHEFPSAWAAFKNTPQTDATPGTPLKLLVGPAHFPFWTTRGVLDTGGITVYGSEAVTVTPPAGQGNPGSLEAPVGALRSRDFPEVRIPLDGDEFILKLDHRTIKDLYVAVRWGCTMPTPE</sequence>
<organism evidence="3 4">
    <name type="scientific">Actinacidiphila yanglinensis</name>
    <dbReference type="NCBI Taxonomy" id="310779"/>
    <lineage>
        <taxon>Bacteria</taxon>
        <taxon>Bacillati</taxon>
        <taxon>Actinomycetota</taxon>
        <taxon>Actinomycetes</taxon>
        <taxon>Kitasatosporales</taxon>
        <taxon>Streptomycetaceae</taxon>
        <taxon>Actinacidiphila</taxon>
    </lineage>
</organism>
<reference evidence="3 4" key="1">
    <citation type="submission" date="2016-10" db="EMBL/GenBank/DDBJ databases">
        <authorList>
            <person name="de Groot N.N."/>
        </authorList>
    </citation>
    <scope>NUCLEOTIDE SEQUENCE [LARGE SCALE GENOMIC DNA]</scope>
    <source>
        <strain evidence="3 4">CGMCC 4.2023</strain>
    </source>
</reference>
<feature type="region of interest" description="Disordered" evidence="1">
    <location>
        <begin position="26"/>
        <end position="49"/>
    </location>
</feature>
<evidence type="ECO:0000256" key="1">
    <source>
        <dbReference type="SAM" id="MobiDB-lite"/>
    </source>
</evidence>
<feature type="domain" description="Tc toxin complex TcA C-terminal TcB-binding" evidence="2">
    <location>
        <begin position="700"/>
        <end position="997"/>
    </location>
</feature>
<name>A0A1H6DJQ1_9ACTN</name>
<accession>A0A1H6DJQ1</accession>
<dbReference type="OrthoDB" id="9781691at2"/>
<evidence type="ECO:0000313" key="4">
    <source>
        <dbReference type="Proteomes" id="UP000236754"/>
    </source>
</evidence>
<dbReference type="RefSeq" id="WP_103889073.1">
    <property type="nucleotide sequence ID" value="NZ_FNVU01000016.1"/>
</dbReference>
<gene>
    <name evidence="3" type="ORF">SAMN05216223_116110</name>
</gene>
<keyword evidence="4" id="KW-1185">Reference proteome</keyword>
<evidence type="ECO:0000259" key="2">
    <source>
        <dbReference type="Pfam" id="PF18276"/>
    </source>
</evidence>
<evidence type="ECO:0000313" key="3">
    <source>
        <dbReference type="EMBL" id="SEG85637.1"/>
    </source>
</evidence>
<dbReference type="AlphaFoldDB" id="A0A1H6DJQ1"/>
<protein>
    <recommendedName>
        <fullName evidence="2">Tc toxin complex TcA C-terminal TcB-binding domain-containing protein</fullName>
    </recommendedName>
</protein>
<dbReference type="Pfam" id="PF18276">
    <property type="entry name" value="TcA_TcB_BD"/>
    <property type="match status" value="1"/>
</dbReference>
<proteinExistence type="predicted"/>
<dbReference type="Proteomes" id="UP000236754">
    <property type="component" value="Unassembled WGS sequence"/>
</dbReference>
<dbReference type="InterPro" id="IPR040840">
    <property type="entry name" value="TcA_TcB_BD"/>
</dbReference>